<organism evidence="6 7">
    <name type="scientific">Micractinium conductrix</name>
    <dbReference type="NCBI Taxonomy" id="554055"/>
    <lineage>
        <taxon>Eukaryota</taxon>
        <taxon>Viridiplantae</taxon>
        <taxon>Chlorophyta</taxon>
        <taxon>core chlorophytes</taxon>
        <taxon>Trebouxiophyceae</taxon>
        <taxon>Chlorellales</taxon>
        <taxon>Chlorellaceae</taxon>
        <taxon>Chlorella clade</taxon>
        <taxon>Micractinium</taxon>
    </lineage>
</organism>
<dbReference type="OrthoDB" id="2017169at2759"/>
<dbReference type="InterPro" id="IPR040858">
    <property type="entry name" value="Raf1_C"/>
</dbReference>
<evidence type="ECO:0000313" key="6">
    <source>
        <dbReference type="EMBL" id="PSC72093.1"/>
    </source>
</evidence>
<proteinExistence type="predicted"/>
<evidence type="ECO:0000313" key="7">
    <source>
        <dbReference type="Proteomes" id="UP000239649"/>
    </source>
</evidence>
<dbReference type="InterPro" id="IPR040781">
    <property type="entry name" value="Raf1_HTH"/>
</dbReference>
<dbReference type="Pfam" id="PF18579">
    <property type="entry name" value="Raf1_HTH"/>
    <property type="match status" value="1"/>
</dbReference>
<feature type="domain" description="Rubisco accumulation factor 1 alpha-helical" evidence="4">
    <location>
        <begin position="194"/>
        <end position="299"/>
    </location>
</feature>
<name>A0A2P6VDB8_9CHLO</name>
<sequence>MRAVAPSGVRPFAAPRSQQQRGAPAPPTARLGGGGGYGGNYGGTGGDPRQQGLILPGQNSGAQRGGQRLVVPGQGGGTAPKNAGGLAGAGMPSQQRDFRPPPGFMNRDDAAAVDPSVAGLSVDEMLNRLRSLSGQWHQLAKVLPALQAAGFDGVAVEEETGLERKTQNVWNTAVQVYESIKAPGLLPPGALEHFDTEGEDLLYELRFLSIKQRAPAAAYVAFKNLSPHESQVLARAIKEHERREGKREGFSDTPGDVLAYKHYRDAMEARRKEDIEACAKRGLAVAETDEARAKLTEMLGEKRQDTSLPTAVLTVLRMAREELGFRPLAVAGKLEGTYSDDVLRAPKVSSEGVFGNFRVPADGTSHEWVALPNWSVVTLAVHPVALTVADCAKVESIRRSSSAKTEDEFKRMSGPGVVVVDIGGDCAVQPKQWYLVANENGKVELAPGVEAERVARVLGPVLLLARPPSRETPSATTSELMSV</sequence>
<evidence type="ECO:0000256" key="2">
    <source>
        <dbReference type="SAM" id="MobiDB-lite"/>
    </source>
</evidence>
<dbReference type="Pfam" id="PF18087">
    <property type="entry name" value="RuBisCo_chap_C"/>
    <property type="match status" value="1"/>
</dbReference>
<dbReference type="PANTHER" id="PTHR35299">
    <property type="entry name" value="RUBISCO ACCUMULATION FACTOR 1"/>
    <property type="match status" value="1"/>
</dbReference>
<evidence type="ECO:0000259" key="4">
    <source>
        <dbReference type="Pfam" id="PF18578"/>
    </source>
</evidence>
<feature type="compositionally biased region" description="Gly residues" evidence="2">
    <location>
        <begin position="31"/>
        <end position="46"/>
    </location>
</feature>
<evidence type="ECO:0000259" key="5">
    <source>
        <dbReference type="Pfam" id="PF18579"/>
    </source>
</evidence>
<gene>
    <name evidence="6" type="ORF">C2E20_4506</name>
</gene>
<reference evidence="6 7" key="1">
    <citation type="journal article" date="2018" name="Plant J.">
        <title>Genome sequences of Chlorella sorokiniana UTEX 1602 and Micractinium conductrix SAG 241.80: implications to maltose excretion by a green alga.</title>
        <authorList>
            <person name="Arriola M.B."/>
            <person name="Velmurugan N."/>
            <person name="Zhang Y."/>
            <person name="Plunkett M.H."/>
            <person name="Hondzo H."/>
            <person name="Barney B.M."/>
        </authorList>
    </citation>
    <scope>NUCLEOTIDE SEQUENCE [LARGE SCALE GENOMIC DNA]</scope>
    <source>
        <strain evidence="6 7">SAG 241.80</strain>
    </source>
</reference>
<feature type="domain" description="Rubisco accumulation factor 1 helix turn helix" evidence="5">
    <location>
        <begin position="122"/>
        <end position="180"/>
    </location>
</feature>
<dbReference type="STRING" id="554055.A0A2P6VDB8"/>
<dbReference type="EMBL" id="LHPF02000011">
    <property type="protein sequence ID" value="PSC72093.1"/>
    <property type="molecule type" value="Genomic_DNA"/>
</dbReference>
<dbReference type="GO" id="GO:0110102">
    <property type="term" value="P:ribulose bisphosphate carboxylase complex assembly"/>
    <property type="evidence" value="ECO:0007669"/>
    <property type="project" value="UniProtKB-ARBA"/>
</dbReference>
<dbReference type="Pfam" id="PF18578">
    <property type="entry name" value="Raf1_N"/>
    <property type="match status" value="1"/>
</dbReference>
<dbReference type="InterPro" id="IPR041358">
    <property type="entry name" value="Raf1_N"/>
</dbReference>
<dbReference type="Proteomes" id="UP000239649">
    <property type="component" value="Unassembled WGS sequence"/>
</dbReference>
<evidence type="ECO:0000259" key="3">
    <source>
        <dbReference type="Pfam" id="PF18087"/>
    </source>
</evidence>
<feature type="region of interest" description="Disordered" evidence="2">
    <location>
        <begin position="1"/>
        <end position="93"/>
    </location>
</feature>
<keyword evidence="1" id="KW-0143">Chaperone</keyword>
<dbReference type="AlphaFoldDB" id="A0A2P6VDB8"/>
<evidence type="ECO:0000256" key="1">
    <source>
        <dbReference type="ARBA" id="ARBA00023186"/>
    </source>
</evidence>
<comment type="caution">
    <text evidence="6">The sequence shown here is derived from an EMBL/GenBank/DDBJ whole genome shotgun (WGS) entry which is preliminary data.</text>
</comment>
<dbReference type="PANTHER" id="PTHR35299:SF6">
    <property type="entry name" value="RUBISCO ACCUMULATION FACTOR 1"/>
    <property type="match status" value="1"/>
</dbReference>
<feature type="domain" description="Rubisco accumulation factor 1 C-terminal" evidence="3">
    <location>
        <begin position="313"/>
        <end position="468"/>
    </location>
</feature>
<protein>
    <submittedName>
        <fullName evidence="6">Uncharacterized protein</fullName>
    </submittedName>
</protein>
<keyword evidence="7" id="KW-1185">Reference proteome</keyword>
<accession>A0A2P6VDB8</accession>
<dbReference type="InterPro" id="IPR037494">
    <property type="entry name" value="RAF1"/>
</dbReference>